<evidence type="ECO:0000259" key="11">
    <source>
        <dbReference type="Pfam" id="PF00720"/>
    </source>
</evidence>
<evidence type="ECO:0000256" key="6">
    <source>
        <dbReference type="ARBA" id="ARBA00022900"/>
    </source>
</evidence>
<evidence type="ECO:0000256" key="5">
    <source>
        <dbReference type="ARBA" id="ARBA00022690"/>
    </source>
</evidence>
<dbReference type="SUPFAM" id="SSF55399">
    <property type="entry name" value="Subtilisin inhibitor"/>
    <property type="match status" value="1"/>
</dbReference>
<accession>A0ABN3W2R3</accession>
<evidence type="ECO:0000313" key="12">
    <source>
        <dbReference type="EMBL" id="GAA2882606.1"/>
    </source>
</evidence>
<keyword evidence="5 8" id="KW-0646">Protease inhibitor</keyword>
<evidence type="ECO:0000256" key="4">
    <source>
        <dbReference type="ARBA" id="ARBA00022525"/>
    </source>
</evidence>
<dbReference type="Gene3D" id="3.30.350.10">
    <property type="entry name" value="Subtilisin inhibitor-like"/>
    <property type="match status" value="1"/>
</dbReference>
<comment type="caution">
    <text evidence="12">The sequence shown here is derived from an EMBL/GenBank/DDBJ whole genome shotgun (WGS) entry which is preliminary data.</text>
</comment>
<dbReference type="InterPro" id="IPR000691">
    <property type="entry name" value="Prot_inh_I16_SSI"/>
</dbReference>
<evidence type="ECO:0000256" key="10">
    <source>
        <dbReference type="SAM" id="SignalP"/>
    </source>
</evidence>
<evidence type="ECO:0000313" key="13">
    <source>
        <dbReference type="Proteomes" id="UP001500831"/>
    </source>
</evidence>
<comment type="similarity">
    <text evidence="2 8">Belongs to the protease inhibitor I16 (SSI) family.</text>
</comment>
<organism evidence="12 13">
    <name type="scientific">Streptosporangium fragile</name>
    <dbReference type="NCBI Taxonomy" id="46186"/>
    <lineage>
        <taxon>Bacteria</taxon>
        <taxon>Bacillati</taxon>
        <taxon>Actinomycetota</taxon>
        <taxon>Actinomycetes</taxon>
        <taxon>Streptosporangiales</taxon>
        <taxon>Streptosporangiaceae</taxon>
        <taxon>Streptosporangium</taxon>
    </lineage>
</organism>
<dbReference type="Proteomes" id="UP001500831">
    <property type="component" value="Unassembled WGS sequence"/>
</dbReference>
<evidence type="ECO:0000256" key="3">
    <source>
        <dbReference type="ARBA" id="ARBA00011738"/>
    </source>
</evidence>
<evidence type="ECO:0000256" key="7">
    <source>
        <dbReference type="ARBA" id="ARBA00023157"/>
    </source>
</evidence>
<dbReference type="InterPro" id="IPR023549">
    <property type="entry name" value="Subtilisin_inhibitor"/>
</dbReference>
<gene>
    <name evidence="12" type="ORF">GCM10010517_45740</name>
</gene>
<feature type="chain" id="PRO_5047355626" description="Subtilisin inhibitor domain-containing protein" evidence="10">
    <location>
        <begin position="22"/>
        <end position="176"/>
    </location>
</feature>
<dbReference type="InterPro" id="IPR036819">
    <property type="entry name" value="Subtilisin_inhibitor-like_sf"/>
</dbReference>
<feature type="compositionally biased region" description="Pro residues" evidence="9">
    <location>
        <begin position="23"/>
        <end position="40"/>
    </location>
</feature>
<comment type="subcellular location">
    <subcellularLocation>
        <location evidence="1">Secreted</location>
    </subcellularLocation>
</comment>
<dbReference type="Pfam" id="PF00720">
    <property type="entry name" value="SSI"/>
    <property type="match status" value="1"/>
</dbReference>
<evidence type="ECO:0000256" key="1">
    <source>
        <dbReference type="ARBA" id="ARBA00004613"/>
    </source>
</evidence>
<reference evidence="12 13" key="1">
    <citation type="journal article" date="2019" name="Int. J. Syst. Evol. Microbiol.">
        <title>The Global Catalogue of Microorganisms (GCM) 10K type strain sequencing project: providing services to taxonomists for standard genome sequencing and annotation.</title>
        <authorList>
            <consortium name="The Broad Institute Genomics Platform"/>
            <consortium name="The Broad Institute Genome Sequencing Center for Infectious Disease"/>
            <person name="Wu L."/>
            <person name="Ma J."/>
        </authorList>
    </citation>
    <scope>NUCLEOTIDE SEQUENCE [LARGE SCALE GENOMIC DNA]</scope>
    <source>
        <strain evidence="12 13">JCM 6242</strain>
    </source>
</reference>
<name>A0ABN3W2R3_9ACTN</name>
<keyword evidence="13" id="KW-1185">Reference proteome</keyword>
<dbReference type="PRINTS" id="PR00294">
    <property type="entry name" value="SSBTLNINHBTR"/>
</dbReference>
<feature type="domain" description="Subtilisin inhibitor" evidence="11">
    <location>
        <begin position="64"/>
        <end position="150"/>
    </location>
</feature>
<keyword evidence="10" id="KW-0732">Signal</keyword>
<keyword evidence="6 8" id="KW-0722">Serine protease inhibitor</keyword>
<keyword evidence="7" id="KW-1015">Disulfide bond</keyword>
<dbReference type="EMBL" id="BAAAVI010000034">
    <property type="protein sequence ID" value="GAA2882606.1"/>
    <property type="molecule type" value="Genomic_DNA"/>
</dbReference>
<proteinExistence type="inferred from homology"/>
<sequence>MRRLLCLAAAGLFVLSGTAAAATPPPSRESGPPPTEPVVPRPGGSIELLGPFQQTPGKASRGTKTLVLSIARGERALPASRFALLACDSPNDTTSSLAKACEALEGAGGDPAGLKPLQGMACTLQYEPVTVTATGIWNRRFVRFERTFGNPCELRVATGPVFGLWNGWSPQHPSIP</sequence>
<protein>
    <recommendedName>
        <fullName evidence="11">Subtilisin inhibitor domain-containing protein</fullName>
    </recommendedName>
</protein>
<comment type="subunit">
    <text evidence="3">Homodimer.</text>
</comment>
<evidence type="ECO:0000256" key="8">
    <source>
        <dbReference type="RuleBase" id="RU003471"/>
    </source>
</evidence>
<feature type="signal peptide" evidence="10">
    <location>
        <begin position="1"/>
        <end position="21"/>
    </location>
</feature>
<evidence type="ECO:0000256" key="2">
    <source>
        <dbReference type="ARBA" id="ARBA00010472"/>
    </source>
</evidence>
<feature type="region of interest" description="Disordered" evidence="9">
    <location>
        <begin position="20"/>
        <end position="43"/>
    </location>
</feature>
<keyword evidence="4" id="KW-0964">Secreted</keyword>
<evidence type="ECO:0000256" key="9">
    <source>
        <dbReference type="SAM" id="MobiDB-lite"/>
    </source>
</evidence>
<dbReference type="RefSeq" id="WP_344975045.1">
    <property type="nucleotide sequence ID" value="NZ_BAAAVI010000034.1"/>
</dbReference>